<keyword evidence="2" id="KW-1185">Reference proteome</keyword>
<evidence type="ECO:0000313" key="1">
    <source>
        <dbReference type="EMBL" id="GIE73536.1"/>
    </source>
</evidence>
<sequence>MSGDGRGVVGHAGARLLADLADATGLTSVLSLALAGLRQRQRGHDPGRIAAELAVMLADGGQATADLAVLCHQQTLFGPVVSDPTAWRLLAHLDDTALTDLRRARAQAREVAWAQHAETRGDLPQPTVAGQ</sequence>
<name>A0ABQ4BS80_9ACTN</name>
<accession>A0ABQ4BS80</accession>
<reference evidence="1 2" key="1">
    <citation type="submission" date="2021-01" db="EMBL/GenBank/DDBJ databases">
        <title>Whole genome shotgun sequence of Actinoplanes palleronii NBRC 14916.</title>
        <authorList>
            <person name="Komaki H."/>
            <person name="Tamura T."/>
        </authorList>
    </citation>
    <scope>NUCLEOTIDE SEQUENCE [LARGE SCALE GENOMIC DNA]</scope>
    <source>
        <strain evidence="1 2">NBRC 14916</strain>
    </source>
</reference>
<dbReference type="EMBL" id="BOMS01000175">
    <property type="protein sequence ID" value="GIE73536.1"/>
    <property type="molecule type" value="Genomic_DNA"/>
</dbReference>
<gene>
    <name evidence="1" type="ORF">Apa02nite_096440</name>
</gene>
<proteinExistence type="predicted"/>
<organism evidence="1 2">
    <name type="scientific">Actinoplanes palleronii</name>
    <dbReference type="NCBI Taxonomy" id="113570"/>
    <lineage>
        <taxon>Bacteria</taxon>
        <taxon>Bacillati</taxon>
        <taxon>Actinomycetota</taxon>
        <taxon>Actinomycetes</taxon>
        <taxon>Micromonosporales</taxon>
        <taxon>Micromonosporaceae</taxon>
        <taxon>Actinoplanes</taxon>
    </lineage>
</organism>
<dbReference type="Proteomes" id="UP000624709">
    <property type="component" value="Unassembled WGS sequence"/>
</dbReference>
<comment type="caution">
    <text evidence="1">The sequence shown here is derived from an EMBL/GenBank/DDBJ whole genome shotgun (WGS) entry which is preliminary data.</text>
</comment>
<evidence type="ECO:0008006" key="3">
    <source>
        <dbReference type="Google" id="ProtNLM"/>
    </source>
</evidence>
<evidence type="ECO:0000313" key="2">
    <source>
        <dbReference type="Proteomes" id="UP000624709"/>
    </source>
</evidence>
<protein>
    <recommendedName>
        <fullName evidence="3">Transposase DDE domain-containing protein</fullName>
    </recommendedName>
</protein>